<evidence type="ECO:0000313" key="7">
    <source>
        <dbReference type="EMBL" id="AFZ22098.1"/>
    </source>
</evidence>
<evidence type="ECO:0000256" key="2">
    <source>
        <dbReference type="ARBA" id="ARBA00022475"/>
    </source>
</evidence>
<evidence type="ECO:0000256" key="3">
    <source>
        <dbReference type="ARBA" id="ARBA00022692"/>
    </source>
</evidence>
<name>K9WPK9_9CYAN</name>
<organism evidence="7 8">
    <name type="scientific">Allocoleopsis franciscana PCC 7113</name>
    <dbReference type="NCBI Taxonomy" id="1173027"/>
    <lineage>
        <taxon>Bacteria</taxon>
        <taxon>Bacillati</taxon>
        <taxon>Cyanobacteriota</taxon>
        <taxon>Cyanophyceae</taxon>
        <taxon>Coleofasciculales</taxon>
        <taxon>Coleofasciculaceae</taxon>
        <taxon>Allocoleopsis</taxon>
        <taxon>Allocoleopsis franciscana</taxon>
    </lineage>
</organism>
<dbReference type="EMBL" id="CP003632">
    <property type="protein sequence ID" value="AFZ22098.1"/>
    <property type="molecule type" value="Genomic_DNA"/>
</dbReference>
<keyword evidence="3 6" id="KW-0812">Transmembrane</keyword>
<dbReference type="PANTHER" id="PTHR39083">
    <property type="entry name" value="CYCLIC DI-GMP-BINDING PROTEIN"/>
    <property type="match status" value="1"/>
</dbReference>
<keyword evidence="4 6" id="KW-1133">Transmembrane helix</keyword>
<evidence type="ECO:0000256" key="5">
    <source>
        <dbReference type="ARBA" id="ARBA00023136"/>
    </source>
</evidence>
<keyword evidence="8" id="KW-1185">Reference proteome</keyword>
<evidence type="ECO:0000256" key="6">
    <source>
        <dbReference type="SAM" id="Phobius"/>
    </source>
</evidence>
<feature type="transmembrane region" description="Helical" evidence="6">
    <location>
        <begin position="786"/>
        <end position="808"/>
    </location>
</feature>
<dbReference type="HOGENOM" id="CLU_366739_0_0_3"/>
<sequence>MKPFNRKAFAHLPALNRNLGTSSGRQTNRRHRFRQQSRRLLLSLCCAVLLGLYGTLAMAQSEAPSTSTETFREGTINETKERSTGGVNLPNPPIKGPEVAAPPTGDPYVLEFNRSPVVGKRFSLRGIYDEARLGFTRPRDWKIKTVKAQIRYRHSPALYATRSNLTVLINGATIGSIPLNRKDGEIGNSVFNVPVELLQNYNELTIGALQNNSPTCTQDPFDPSLWTEILPDSKITFDFASQPVTLDFSRFPYPIFDELSLFPNQIAYLLPNDVDDTWLTSASRLQATIGRLAEFRRLDTRVVKTLDEVNKNVPKTAPPERLLVIGTPKQQPTLKSLDLPLSLKDNQVLDSKEKAYPPDVGVLMLTTTPNKKSPVLVATGNGPVGVAKAVQFLVQAKDRKIGTGQSIIVKNLTQVPSPAPRDWPGYLPPTDSFQLSDLKRSDNQPFQDVTVRGSDSPPIVIDFKSVPDAQFGQGNTMNLVYSYGPQINAKTSLVEVKLDGVALVGKRLTSINGGTRETLKVALPGDLIKPTSKLEVDFRLDARERRSCSRVTDQQLWGTLHADTSFNLKSTNAVQLPDLRLLQHGFPFGAPQDLSTTAIVVPKQPSPTEISTLLEFSTRLGRLSKAKSVQLAVYAGSSKTPEQLKKYQLVGIGTQDTFPFPEALKAGDFQLKDNLERQLNLSEVQTLPDSDGVIKEIISPFASDRILLALTGQTENGLKQVQDFLRQDPLFFQLKEDTVLISANTANPEAYDPNAYNLEFLQREPKRTVDKTPVQRRVFRFVSGSWFMLAPAMVATCLILYGVIQLYLKKIAGQEK</sequence>
<accession>K9WPK9</accession>
<proteinExistence type="predicted"/>
<dbReference type="Proteomes" id="UP000010471">
    <property type="component" value="Plasmid pMIC7113.02"/>
</dbReference>
<dbReference type="PANTHER" id="PTHR39083:SF1">
    <property type="entry name" value="CYCLIC DI-GMP-BINDING PROTEIN"/>
    <property type="match status" value="1"/>
</dbReference>
<evidence type="ECO:0000256" key="1">
    <source>
        <dbReference type="ARBA" id="ARBA00004162"/>
    </source>
</evidence>
<dbReference type="Gene3D" id="2.60.120.260">
    <property type="entry name" value="Galactose-binding domain-like"/>
    <property type="match status" value="2"/>
</dbReference>
<keyword evidence="5 6" id="KW-0472">Membrane</keyword>
<gene>
    <name evidence="7" type="ORF">Mic7113_6520</name>
</gene>
<comment type="subcellular location">
    <subcellularLocation>
        <location evidence="1">Cell membrane</location>
        <topology evidence="1">Single-pass membrane protein</topology>
    </subcellularLocation>
</comment>
<dbReference type="PATRIC" id="fig|1173027.3.peg.7213"/>
<dbReference type="AlphaFoldDB" id="K9WPK9"/>
<evidence type="ECO:0000313" key="8">
    <source>
        <dbReference type="Proteomes" id="UP000010471"/>
    </source>
</evidence>
<keyword evidence="2" id="KW-1003">Cell membrane</keyword>
<evidence type="ECO:0000256" key="4">
    <source>
        <dbReference type="ARBA" id="ARBA00022989"/>
    </source>
</evidence>
<keyword evidence="7" id="KW-0614">Plasmid</keyword>
<protein>
    <submittedName>
        <fullName evidence="7">Bacterial cellulose synthase subunit</fullName>
    </submittedName>
</protein>
<dbReference type="RefSeq" id="WP_015211492.1">
    <property type="nucleotide sequence ID" value="NC_019760.1"/>
</dbReference>
<reference evidence="7 8" key="1">
    <citation type="submission" date="2012-06" db="EMBL/GenBank/DDBJ databases">
        <title>Finished plasmid 2 of genome of Microcoleus sp. PCC 7113.</title>
        <authorList>
            <consortium name="US DOE Joint Genome Institute"/>
            <person name="Gugger M."/>
            <person name="Coursin T."/>
            <person name="Rippka R."/>
            <person name="Tandeau De Marsac N."/>
            <person name="Huntemann M."/>
            <person name="Wei C.-L."/>
            <person name="Han J."/>
            <person name="Detter J.C."/>
            <person name="Han C."/>
            <person name="Tapia R."/>
            <person name="Chen A."/>
            <person name="Kyrpides N."/>
            <person name="Mavromatis K."/>
            <person name="Markowitz V."/>
            <person name="Szeto E."/>
            <person name="Ivanova N."/>
            <person name="Pagani I."/>
            <person name="Pati A."/>
            <person name="Goodwin L."/>
            <person name="Nordberg H.P."/>
            <person name="Cantor M.N."/>
            <person name="Hua S.X."/>
            <person name="Woyke T."/>
            <person name="Kerfeld C.A."/>
        </authorList>
    </citation>
    <scope>NUCLEOTIDE SEQUENCE [LARGE SCALE GENOMIC DNA]</scope>
    <source>
        <strain evidence="7 8">PCC 7113</strain>
        <plasmid evidence="7 8">pMIC7113.02</plasmid>
    </source>
</reference>
<geneLocation type="plasmid" evidence="7 8">
    <name>pMIC7113.02</name>
</geneLocation>
<dbReference type="GO" id="GO:0006011">
    <property type="term" value="P:UDP-alpha-D-glucose metabolic process"/>
    <property type="evidence" value="ECO:0007669"/>
    <property type="project" value="InterPro"/>
</dbReference>
<dbReference type="KEGG" id="mic:Mic7113_6520"/>
<dbReference type="GO" id="GO:0005886">
    <property type="term" value="C:plasma membrane"/>
    <property type="evidence" value="ECO:0007669"/>
    <property type="project" value="UniProtKB-SubCell"/>
</dbReference>
<dbReference type="Pfam" id="PF03170">
    <property type="entry name" value="BcsB"/>
    <property type="match status" value="1"/>
</dbReference>
<dbReference type="InterPro" id="IPR018513">
    <property type="entry name" value="Cell_synthase_bac"/>
</dbReference>